<organism evidence="10 11">
    <name type="scientific">Streptococcus ovuberis</name>
    <dbReference type="NCBI Taxonomy" id="1936207"/>
    <lineage>
        <taxon>Bacteria</taxon>
        <taxon>Bacillati</taxon>
        <taxon>Bacillota</taxon>
        <taxon>Bacilli</taxon>
        <taxon>Lactobacillales</taxon>
        <taxon>Streptococcaceae</taxon>
        <taxon>Streptococcus</taxon>
    </lineage>
</organism>
<keyword evidence="6 7" id="KW-0560">Oxidoreductase</keyword>
<dbReference type="RefSeq" id="WP_168548074.1">
    <property type="nucleotide sequence ID" value="NZ_JAAXPR010000001.1"/>
</dbReference>
<evidence type="ECO:0000256" key="6">
    <source>
        <dbReference type="ARBA" id="ARBA00023002"/>
    </source>
</evidence>
<dbReference type="InterPro" id="IPR001796">
    <property type="entry name" value="DHFR_dom"/>
</dbReference>
<comment type="function">
    <text evidence="7">Key enzyme in folate metabolism. Catalyzes an essential reaction for de novo glycine and purine synthesis, and for DNA precursor synthesis.</text>
</comment>
<comment type="similarity">
    <text evidence="2 7 8">Belongs to the dihydrofolate reductase family.</text>
</comment>
<dbReference type="PIRSF" id="PIRSF000194">
    <property type="entry name" value="DHFR"/>
    <property type="match status" value="1"/>
</dbReference>
<comment type="caution">
    <text evidence="10">The sequence shown here is derived from an EMBL/GenBank/DDBJ whole genome shotgun (WGS) entry which is preliminary data.</text>
</comment>
<keyword evidence="4 7" id="KW-0554">One-carbon metabolism</keyword>
<dbReference type="PRINTS" id="PR00070">
    <property type="entry name" value="DHFR"/>
</dbReference>
<dbReference type="Proteomes" id="UP000522720">
    <property type="component" value="Unassembled WGS sequence"/>
</dbReference>
<reference evidence="10 11" key="1">
    <citation type="submission" date="2020-04" db="EMBL/GenBank/DDBJ databases">
        <title>MicrobeNet Type strains.</title>
        <authorList>
            <person name="Nicholson A.C."/>
        </authorList>
    </citation>
    <scope>NUCLEOTIDE SEQUENCE [LARGE SCALE GENOMIC DNA]</scope>
    <source>
        <strain evidence="10 11">CCUG 69612</strain>
    </source>
</reference>
<dbReference type="AlphaFoldDB" id="A0A7X6RZM8"/>
<dbReference type="InterPro" id="IPR024072">
    <property type="entry name" value="DHFR-like_dom_sf"/>
</dbReference>
<dbReference type="FunFam" id="3.40.430.10:FF:000009">
    <property type="entry name" value="Dihydrofolate reductase"/>
    <property type="match status" value="1"/>
</dbReference>
<dbReference type="InterPro" id="IPR012259">
    <property type="entry name" value="DHFR"/>
</dbReference>
<dbReference type="SUPFAM" id="SSF53597">
    <property type="entry name" value="Dihydrofolate reductase-like"/>
    <property type="match status" value="1"/>
</dbReference>
<comment type="catalytic activity">
    <reaction evidence="7">
        <text>(6S)-5,6,7,8-tetrahydrofolate + NADP(+) = 7,8-dihydrofolate + NADPH + H(+)</text>
        <dbReference type="Rhea" id="RHEA:15009"/>
        <dbReference type="ChEBI" id="CHEBI:15378"/>
        <dbReference type="ChEBI" id="CHEBI:57451"/>
        <dbReference type="ChEBI" id="CHEBI:57453"/>
        <dbReference type="ChEBI" id="CHEBI:57783"/>
        <dbReference type="ChEBI" id="CHEBI:58349"/>
        <dbReference type="EC" id="1.5.1.3"/>
    </reaction>
</comment>
<dbReference type="GO" id="GO:0004146">
    <property type="term" value="F:dihydrofolate reductase activity"/>
    <property type="evidence" value="ECO:0007669"/>
    <property type="project" value="UniProtKB-EC"/>
</dbReference>
<evidence type="ECO:0000256" key="8">
    <source>
        <dbReference type="RuleBase" id="RU004474"/>
    </source>
</evidence>
<dbReference type="UniPathway" id="UPA00077">
    <property type="reaction ID" value="UER00158"/>
</dbReference>
<dbReference type="InterPro" id="IPR017925">
    <property type="entry name" value="DHFR_CS"/>
</dbReference>
<proteinExistence type="inferred from homology"/>
<dbReference type="GO" id="GO:0046655">
    <property type="term" value="P:folic acid metabolic process"/>
    <property type="evidence" value="ECO:0007669"/>
    <property type="project" value="TreeGrafter"/>
</dbReference>
<evidence type="ECO:0000259" key="9">
    <source>
        <dbReference type="PROSITE" id="PS51330"/>
    </source>
</evidence>
<dbReference type="GO" id="GO:0005829">
    <property type="term" value="C:cytosol"/>
    <property type="evidence" value="ECO:0007669"/>
    <property type="project" value="TreeGrafter"/>
</dbReference>
<protein>
    <recommendedName>
        <fullName evidence="3 7">Dihydrofolate reductase</fullName>
        <ecNumber evidence="3 7">1.5.1.3</ecNumber>
    </recommendedName>
</protein>
<evidence type="ECO:0000256" key="5">
    <source>
        <dbReference type="ARBA" id="ARBA00022857"/>
    </source>
</evidence>
<feature type="domain" description="DHFR" evidence="9">
    <location>
        <begin position="3"/>
        <end position="165"/>
    </location>
</feature>
<dbReference type="CDD" id="cd00209">
    <property type="entry name" value="DHFR"/>
    <property type="match status" value="1"/>
</dbReference>
<keyword evidence="11" id="KW-1185">Reference proteome</keyword>
<dbReference type="GO" id="GO:0046452">
    <property type="term" value="P:dihydrofolate metabolic process"/>
    <property type="evidence" value="ECO:0007669"/>
    <property type="project" value="TreeGrafter"/>
</dbReference>
<comment type="pathway">
    <text evidence="1 7">Cofactor biosynthesis; tetrahydrofolate biosynthesis; 5,6,7,8-tetrahydrofolate from 7,8-dihydrofolate: step 1/1.</text>
</comment>
<dbReference type="Gene3D" id="3.40.430.10">
    <property type="entry name" value="Dihydrofolate Reductase, subunit A"/>
    <property type="match status" value="1"/>
</dbReference>
<dbReference type="GO" id="GO:0050661">
    <property type="term" value="F:NADP binding"/>
    <property type="evidence" value="ECO:0007669"/>
    <property type="project" value="InterPro"/>
</dbReference>
<evidence type="ECO:0000313" key="10">
    <source>
        <dbReference type="EMBL" id="NKZ19308.1"/>
    </source>
</evidence>
<keyword evidence="5 7" id="KW-0521">NADP</keyword>
<evidence type="ECO:0000313" key="11">
    <source>
        <dbReference type="Proteomes" id="UP000522720"/>
    </source>
</evidence>
<dbReference type="PROSITE" id="PS00075">
    <property type="entry name" value="DHFR_1"/>
    <property type="match status" value="1"/>
</dbReference>
<evidence type="ECO:0000256" key="1">
    <source>
        <dbReference type="ARBA" id="ARBA00004903"/>
    </source>
</evidence>
<name>A0A7X6RZM8_9STRE</name>
<evidence type="ECO:0000256" key="3">
    <source>
        <dbReference type="ARBA" id="ARBA00012856"/>
    </source>
</evidence>
<sequence length="167" mass="19602">MKEIVAIWAQDQHGLIGKGNSLPWRLPKDLKHFKETTMGQVILMGRKTFDGMNRRVLPGRTTFILTRDHSYKVEHPDVQVFHSLEDVLEWFQNQDKSLYITGGAEIYALFAPYLDRIITTEIQGEFSGDTYFPSLEWTDFEEKCVTFFPKDEQNAYDFWIRVMTRKG</sequence>
<dbReference type="EC" id="1.5.1.3" evidence="3 7"/>
<gene>
    <name evidence="10" type="ORF">HF992_00310</name>
</gene>
<dbReference type="GO" id="GO:0046654">
    <property type="term" value="P:tetrahydrofolate biosynthetic process"/>
    <property type="evidence" value="ECO:0007669"/>
    <property type="project" value="UniProtKB-UniPathway"/>
</dbReference>
<dbReference type="PANTHER" id="PTHR48069:SF3">
    <property type="entry name" value="DIHYDROFOLATE REDUCTASE"/>
    <property type="match status" value="1"/>
</dbReference>
<evidence type="ECO:0000256" key="4">
    <source>
        <dbReference type="ARBA" id="ARBA00022563"/>
    </source>
</evidence>
<evidence type="ECO:0000256" key="7">
    <source>
        <dbReference type="PIRNR" id="PIRNR000194"/>
    </source>
</evidence>
<dbReference type="GO" id="GO:0006730">
    <property type="term" value="P:one-carbon metabolic process"/>
    <property type="evidence" value="ECO:0007669"/>
    <property type="project" value="UniProtKB-KW"/>
</dbReference>
<dbReference type="Pfam" id="PF00186">
    <property type="entry name" value="DHFR_1"/>
    <property type="match status" value="1"/>
</dbReference>
<dbReference type="PROSITE" id="PS51330">
    <property type="entry name" value="DHFR_2"/>
    <property type="match status" value="1"/>
</dbReference>
<accession>A0A7X6RZM8</accession>
<dbReference type="PANTHER" id="PTHR48069">
    <property type="entry name" value="DIHYDROFOLATE REDUCTASE"/>
    <property type="match status" value="1"/>
</dbReference>
<dbReference type="EMBL" id="JAAXPR010000001">
    <property type="protein sequence ID" value="NKZ19308.1"/>
    <property type="molecule type" value="Genomic_DNA"/>
</dbReference>
<evidence type="ECO:0000256" key="2">
    <source>
        <dbReference type="ARBA" id="ARBA00009539"/>
    </source>
</evidence>